<dbReference type="Pfam" id="PF04002">
    <property type="entry name" value="RadC"/>
    <property type="match status" value="1"/>
</dbReference>
<accession>A0A556MMR4</accession>
<dbReference type="AlphaFoldDB" id="A0A556MMR4"/>
<name>A0A556MMR4_9FLAO</name>
<dbReference type="InterPro" id="IPR001405">
    <property type="entry name" value="UPF0758"/>
</dbReference>
<keyword evidence="5" id="KW-0482">Metalloprotease</keyword>
<dbReference type="Proteomes" id="UP000316008">
    <property type="component" value="Unassembled WGS sequence"/>
</dbReference>
<comment type="similarity">
    <text evidence="6">Belongs to the UPF0758 family.</text>
</comment>
<sequence>MQVQKTTIPHWSEDDRPREKMMLKGRSSLSDAELLAILIGTGTGSKSAVDLGRELLSLSNGNLYEFGKLRLSQLCAVKGIGQSKAIAVLAALELGRRRKDLRTEKRTKITGSLKAYQELKGYFSDLQHEEFFVLYLNRANKVLQVKQLSVGGTSGTYVDPKIIFKNGMDLAASGIILAHNHPSGNLKPSEEDKKITKKIKQFGEMIEMPVLDHLIITDNGYFSFSDQELL</sequence>
<keyword evidence="2" id="KW-0479">Metal-binding</keyword>
<evidence type="ECO:0000256" key="3">
    <source>
        <dbReference type="ARBA" id="ARBA00022801"/>
    </source>
</evidence>
<dbReference type="GO" id="GO:0046872">
    <property type="term" value="F:metal ion binding"/>
    <property type="evidence" value="ECO:0007669"/>
    <property type="project" value="UniProtKB-KW"/>
</dbReference>
<proteinExistence type="inferred from homology"/>
<evidence type="ECO:0000313" key="8">
    <source>
        <dbReference type="EMBL" id="TSJ41234.1"/>
    </source>
</evidence>
<dbReference type="InterPro" id="IPR025657">
    <property type="entry name" value="RadC_JAB"/>
</dbReference>
<dbReference type="InterPro" id="IPR037518">
    <property type="entry name" value="MPN"/>
</dbReference>
<keyword evidence="4" id="KW-0862">Zinc</keyword>
<dbReference type="GO" id="GO:0006508">
    <property type="term" value="P:proteolysis"/>
    <property type="evidence" value="ECO:0007669"/>
    <property type="project" value="UniProtKB-KW"/>
</dbReference>
<dbReference type="NCBIfam" id="NF000642">
    <property type="entry name" value="PRK00024.1"/>
    <property type="match status" value="1"/>
</dbReference>
<dbReference type="RefSeq" id="WP_144334045.1">
    <property type="nucleotide sequence ID" value="NZ_VLPL01000008.1"/>
</dbReference>
<protein>
    <submittedName>
        <fullName evidence="8">DNA repair protein RadC</fullName>
    </submittedName>
</protein>
<evidence type="ECO:0000256" key="2">
    <source>
        <dbReference type="ARBA" id="ARBA00022723"/>
    </source>
</evidence>
<dbReference type="Gene3D" id="3.40.140.10">
    <property type="entry name" value="Cytidine Deaminase, domain 2"/>
    <property type="match status" value="1"/>
</dbReference>
<dbReference type="PROSITE" id="PS50249">
    <property type="entry name" value="MPN"/>
    <property type="match status" value="1"/>
</dbReference>
<keyword evidence="9" id="KW-1185">Reference proteome</keyword>
<dbReference type="InterPro" id="IPR020891">
    <property type="entry name" value="UPF0758_CS"/>
</dbReference>
<dbReference type="InterPro" id="IPR046778">
    <property type="entry name" value="UPF0758_N"/>
</dbReference>
<dbReference type="Pfam" id="PF20582">
    <property type="entry name" value="UPF0758_N"/>
    <property type="match status" value="1"/>
</dbReference>
<evidence type="ECO:0000256" key="1">
    <source>
        <dbReference type="ARBA" id="ARBA00022670"/>
    </source>
</evidence>
<dbReference type="OrthoDB" id="9804482at2"/>
<dbReference type="EMBL" id="VLPL01000008">
    <property type="protein sequence ID" value="TSJ41234.1"/>
    <property type="molecule type" value="Genomic_DNA"/>
</dbReference>
<reference evidence="8 9" key="1">
    <citation type="submission" date="2019-07" db="EMBL/GenBank/DDBJ databases">
        <authorList>
            <person name="Huq M.A."/>
        </authorList>
    </citation>
    <scope>NUCLEOTIDE SEQUENCE [LARGE SCALE GENOMIC DNA]</scope>
    <source>
        <strain evidence="8 9">MAH-3</strain>
    </source>
</reference>
<feature type="domain" description="MPN" evidence="7">
    <location>
        <begin position="108"/>
        <end position="230"/>
    </location>
</feature>
<evidence type="ECO:0000256" key="5">
    <source>
        <dbReference type="ARBA" id="ARBA00023049"/>
    </source>
</evidence>
<evidence type="ECO:0000256" key="6">
    <source>
        <dbReference type="RuleBase" id="RU003797"/>
    </source>
</evidence>
<evidence type="ECO:0000256" key="4">
    <source>
        <dbReference type="ARBA" id="ARBA00022833"/>
    </source>
</evidence>
<evidence type="ECO:0000313" key="9">
    <source>
        <dbReference type="Proteomes" id="UP000316008"/>
    </source>
</evidence>
<keyword evidence="1" id="KW-0645">Protease</keyword>
<dbReference type="GO" id="GO:0008237">
    <property type="term" value="F:metallopeptidase activity"/>
    <property type="evidence" value="ECO:0007669"/>
    <property type="project" value="UniProtKB-KW"/>
</dbReference>
<keyword evidence="3" id="KW-0378">Hydrolase</keyword>
<dbReference type="NCBIfam" id="TIGR00608">
    <property type="entry name" value="radc"/>
    <property type="match status" value="1"/>
</dbReference>
<evidence type="ECO:0000259" key="7">
    <source>
        <dbReference type="PROSITE" id="PS50249"/>
    </source>
</evidence>
<dbReference type="PANTHER" id="PTHR30471:SF3">
    <property type="entry name" value="UPF0758 PROTEIN YEES-RELATED"/>
    <property type="match status" value="1"/>
</dbReference>
<dbReference type="PANTHER" id="PTHR30471">
    <property type="entry name" value="DNA REPAIR PROTEIN RADC"/>
    <property type="match status" value="1"/>
</dbReference>
<organism evidence="8 9">
    <name type="scientific">Fluviicola chungangensis</name>
    <dbReference type="NCBI Taxonomy" id="2597671"/>
    <lineage>
        <taxon>Bacteria</taxon>
        <taxon>Pseudomonadati</taxon>
        <taxon>Bacteroidota</taxon>
        <taxon>Flavobacteriia</taxon>
        <taxon>Flavobacteriales</taxon>
        <taxon>Crocinitomicaceae</taxon>
        <taxon>Fluviicola</taxon>
    </lineage>
</organism>
<comment type="caution">
    <text evidence="8">The sequence shown here is derived from an EMBL/GenBank/DDBJ whole genome shotgun (WGS) entry which is preliminary data.</text>
</comment>
<gene>
    <name evidence="8" type="primary">radC</name>
    <name evidence="8" type="ORF">FO442_15085</name>
</gene>
<dbReference type="CDD" id="cd08071">
    <property type="entry name" value="MPN_DUF2466"/>
    <property type="match status" value="1"/>
</dbReference>
<dbReference type="PROSITE" id="PS01302">
    <property type="entry name" value="UPF0758"/>
    <property type="match status" value="1"/>
</dbReference>